<dbReference type="GO" id="GO:0006400">
    <property type="term" value="P:tRNA modification"/>
    <property type="evidence" value="ECO:0007669"/>
    <property type="project" value="TreeGrafter"/>
</dbReference>
<dbReference type="SUPFAM" id="SSF52540">
    <property type="entry name" value="P-loop containing nucleoside triphosphate hydrolases"/>
    <property type="match status" value="1"/>
</dbReference>
<evidence type="ECO:0000256" key="1">
    <source>
        <dbReference type="ARBA" id="ARBA00001946"/>
    </source>
</evidence>
<dbReference type="EC" id="2.5.1.75" evidence="10"/>
<comment type="subunit">
    <text evidence="10">Monomer.</text>
</comment>
<feature type="region of interest" description="Interaction with substrate tRNA" evidence="10">
    <location>
        <begin position="36"/>
        <end position="39"/>
    </location>
</feature>
<evidence type="ECO:0000256" key="2">
    <source>
        <dbReference type="ARBA" id="ARBA00003213"/>
    </source>
</evidence>
<name>A0A6J5JXH9_9GAMM</name>
<comment type="caution">
    <text evidence="10">Lacks conserved residue(s) required for the propagation of feature annotation.</text>
</comment>
<keyword evidence="5 10" id="KW-0819">tRNA processing</keyword>
<dbReference type="GO" id="GO:0052381">
    <property type="term" value="F:tRNA dimethylallyltransferase activity"/>
    <property type="evidence" value="ECO:0007669"/>
    <property type="project" value="UniProtKB-UniRule"/>
</dbReference>
<dbReference type="GO" id="GO:0005524">
    <property type="term" value="F:ATP binding"/>
    <property type="evidence" value="ECO:0007669"/>
    <property type="project" value="UniProtKB-UniRule"/>
</dbReference>
<evidence type="ECO:0000256" key="10">
    <source>
        <dbReference type="HAMAP-Rule" id="MF_00185"/>
    </source>
</evidence>
<reference evidence="11 12" key="1">
    <citation type="submission" date="2020-04" db="EMBL/GenBank/DDBJ databases">
        <authorList>
            <person name="Graf S J."/>
        </authorList>
    </citation>
    <scope>NUCLEOTIDE SEQUENCE [LARGE SCALE GENOMIC DNA]</scope>
    <source>
        <strain evidence="11">1</strain>
    </source>
</reference>
<keyword evidence="6 10" id="KW-0547">Nucleotide-binding</keyword>
<dbReference type="EMBL" id="LR794158">
    <property type="protein sequence ID" value="CAB3976291.1"/>
    <property type="molecule type" value="Genomic_DNA"/>
</dbReference>
<keyword evidence="7 10" id="KW-0067">ATP-binding</keyword>
<comment type="catalytic activity">
    <reaction evidence="9 10">
        <text>adenosine(37) in tRNA + dimethylallyl diphosphate = N(6)-dimethylallyladenosine(37) in tRNA + diphosphate</text>
        <dbReference type="Rhea" id="RHEA:26482"/>
        <dbReference type="Rhea" id="RHEA-COMP:10162"/>
        <dbReference type="Rhea" id="RHEA-COMP:10375"/>
        <dbReference type="ChEBI" id="CHEBI:33019"/>
        <dbReference type="ChEBI" id="CHEBI:57623"/>
        <dbReference type="ChEBI" id="CHEBI:74411"/>
        <dbReference type="ChEBI" id="CHEBI:74415"/>
        <dbReference type="EC" id="2.5.1.75"/>
    </reaction>
</comment>
<dbReference type="InterPro" id="IPR039657">
    <property type="entry name" value="Dimethylallyltransferase"/>
</dbReference>
<evidence type="ECO:0000256" key="4">
    <source>
        <dbReference type="ARBA" id="ARBA00022679"/>
    </source>
</evidence>
<feature type="binding site" evidence="10">
    <location>
        <begin position="11"/>
        <end position="18"/>
    </location>
    <ligand>
        <name>ATP</name>
        <dbReference type="ChEBI" id="CHEBI:30616"/>
    </ligand>
</feature>
<dbReference type="KEGG" id="acil:ESZ_00071"/>
<dbReference type="Pfam" id="PF01715">
    <property type="entry name" value="IPPT"/>
    <property type="match status" value="2"/>
</dbReference>
<comment type="cofactor">
    <cofactor evidence="1 10">
        <name>Mg(2+)</name>
        <dbReference type="ChEBI" id="CHEBI:18420"/>
    </cofactor>
</comment>
<dbReference type="PANTHER" id="PTHR11088">
    <property type="entry name" value="TRNA DIMETHYLALLYLTRANSFERASE"/>
    <property type="match status" value="1"/>
</dbReference>
<sequence length="263" mass="31466">MNNKFLFFLLGPTCVGKTNLSLKLFNYFPLEIINIDSSMIYKFMDIGTGKPCIDVRNKFRHHLIDIKNPMDSYSVWDFCFDSFNIIIDCLNRYKIPLFVGGTMMYAWYLQFFLKSLNEDFFLNYKLTSKIYSFYKKIKFKISFVNIFLLPFNKNVFYCKIKDRVWNMLDCGFLNEVIFLKSEFDINLNLNFNSFKSIGYKDLLFYLNGKMNFIDAVDSIIKATFRLADNQLKWTKKFSNNSFFIENKERFFLKECVKIINLYV</sequence>
<comment type="similarity">
    <text evidence="3 10">Belongs to the IPP transferase family.</text>
</comment>
<evidence type="ECO:0000256" key="5">
    <source>
        <dbReference type="ARBA" id="ARBA00022694"/>
    </source>
</evidence>
<organism evidence="11 12">
    <name type="scientific">Candidatus Azoamicus ciliaticola</name>
    <dbReference type="NCBI Taxonomy" id="2652803"/>
    <lineage>
        <taxon>Bacteria</taxon>
        <taxon>Pseudomonadati</taxon>
        <taxon>Pseudomonadota</taxon>
        <taxon>Gammaproteobacteria</taxon>
        <taxon>Candidatus Azoamicaceae</taxon>
        <taxon>Candidatus Azoamicus</taxon>
    </lineage>
</organism>
<comment type="function">
    <text evidence="2 10">Catalyzes the transfer of a dimethylallyl group onto the adenine at position 37 in tRNAs that read codons beginning with uridine, leading to the formation of N6-(dimethylallyl)adenosine (i(6)A).</text>
</comment>
<protein>
    <recommendedName>
        <fullName evidence="10">tRNA dimethylallyltransferase</fullName>
        <ecNumber evidence="10">2.5.1.75</ecNumber>
    </recommendedName>
    <alternativeName>
        <fullName evidence="10">Dimethylallyl diphosphate:tRNA dimethylallyltransferase</fullName>
        <shortName evidence="10">DMAPP:tRNA dimethylallyltransferase</shortName>
        <shortName evidence="10">DMATase</shortName>
    </alternativeName>
    <alternativeName>
        <fullName evidence="10">Isopentenyl-diphosphate:tRNA isopentenyltransferase</fullName>
        <shortName evidence="10">IPP transferase</shortName>
        <shortName evidence="10">IPPT</shortName>
        <shortName evidence="10">IPTase</shortName>
    </alternativeName>
</protein>
<keyword evidence="4 10" id="KW-0808">Transferase</keyword>
<dbReference type="InterPro" id="IPR027417">
    <property type="entry name" value="P-loop_NTPase"/>
</dbReference>
<feature type="binding site" evidence="10">
    <location>
        <begin position="13"/>
        <end position="18"/>
    </location>
    <ligand>
        <name>substrate</name>
    </ligand>
</feature>
<dbReference type="Gene3D" id="1.10.287.890">
    <property type="entry name" value="Crystal structure of tRNA isopentenylpyrophosphate transferase (bh2366) domain"/>
    <property type="match status" value="1"/>
</dbReference>
<dbReference type="AlphaFoldDB" id="A0A6J5JXH9"/>
<evidence type="ECO:0000256" key="8">
    <source>
        <dbReference type="ARBA" id="ARBA00022842"/>
    </source>
</evidence>
<evidence type="ECO:0000256" key="3">
    <source>
        <dbReference type="ARBA" id="ARBA00005842"/>
    </source>
</evidence>
<evidence type="ECO:0000313" key="11">
    <source>
        <dbReference type="EMBL" id="CAB3976291.1"/>
    </source>
</evidence>
<feature type="site" description="Interaction with substrate tRNA" evidence="10">
    <location>
        <position position="102"/>
    </location>
</feature>
<dbReference type="HAMAP" id="MF_00185">
    <property type="entry name" value="IPP_trans"/>
    <property type="match status" value="1"/>
</dbReference>
<keyword evidence="12" id="KW-1185">Reference proteome</keyword>
<dbReference type="Proteomes" id="UP000509549">
    <property type="component" value="Chromosome"/>
</dbReference>
<evidence type="ECO:0000256" key="9">
    <source>
        <dbReference type="ARBA" id="ARBA00049563"/>
    </source>
</evidence>
<dbReference type="InterPro" id="IPR018022">
    <property type="entry name" value="IPT"/>
</dbReference>
<dbReference type="PANTHER" id="PTHR11088:SF60">
    <property type="entry name" value="TRNA DIMETHYLALLYLTRANSFERASE"/>
    <property type="match status" value="1"/>
</dbReference>
<gene>
    <name evidence="10 11" type="primary">miaA</name>
    <name evidence="11" type="ORF">ESZ_00071</name>
</gene>
<accession>A0A6J5JXH9</accession>
<proteinExistence type="inferred from homology"/>
<evidence type="ECO:0000256" key="7">
    <source>
        <dbReference type="ARBA" id="ARBA00022840"/>
    </source>
</evidence>
<keyword evidence="8 10" id="KW-0460">Magnesium</keyword>
<evidence type="ECO:0000313" key="12">
    <source>
        <dbReference type="Proteomes" id="UP000509549"/>
    </source>
</evidence>
<evidence type="ECO:0000256" key="6">
    <source>
        <dbReference type="ARBA" id="ARBA00022741"/>
    </source>
</evidence>
<dbReference type="Gene3D" id="3.40.50.300">
    <property type="entry name" value="P-loop containing nucleotide triphosphate hydrolases"/>
    <property type="match status" value="1"/>
</dbReference>
<dbReference type="RefSeq" id="WP_176604824.1">
    <property type="nucleotide sequence ID" value="NZ_LR794158.1"/>
</dbReference>